<organism evidence="1">
    <name type="scientific">Arundo donax</name>
    <name type="common">Giant reed</name>
    <name type="synonym">Donax arundinaceus</name>
    <dbReference type="NCBI Taxonomy" id="35708"/>
    <lineage>
        <taxon>Eukaryota</taxon>
        <taxon>Viridiplantae</taxon>
        <taxon>Streptophyta</taxon>
        <taxon>Embryophyta</taxon>
        <taxon>Tracheophyta</taxon>
        <taxon>Spermatophyta</taxon>
        <taxon>Magnoliopsida</taxon>
        <taxon>Liliopsida</taxon>
        <taxon>Poales</taxon>
        <taxon>Poaceae</taxon>
        <taxon>PACMAD clade</taxon>
        <taxon>Arundinoideae</taxon>
        <taxon>Arundineae</taxon>
        <taxon>Arundo</taxon>
    </lineage>
</organism>
<evidence type="ECO:0000313" key="1">
    <source>
        <dbReference type="EMBL" id="JAD71820.1"/>
    </source>
</evidence>
<accession>A0A0A9CEK4</accession>
<proteinExistence type="predicted"/>
<reference evidence="1" key="2">
    <citation type="journal article" date="2015" name="Data Brief">
        <title>Shoot transcriptome of the giant reed, Arundo donax.</title>
        <authorList>
            <person name="Barrero R.A."/>
            <person name="Guerrero F.D."/>
            <person name="Moolhuijzen P."/>
            <person name="Goolsby J.A."/>
            <person name="Tidwell J."/>
            <person name="Bellgard S.E."/>
            <person name="Bellgard M.I."/>
        </authorList>
    </citation>
    <scope>NUCLEOTIDE SEQUENCE</scope>
    <source>
        <tissue evidence="1">Shoot tissue taken approximately 20 cm above the soil surface</tissue>
    </source>
</reference>
<dbReference type="EMBL" id="GBRH01226075">
    <property type="protein sequence ID" value="JAD71820.1"/>
    <property type="molecule type" value="Transcribed_RNA"/>
</dbReference>
<sequence>MRILGACSKIR</sequence>
<protein>
    <submittedName>
        <fullName evidence="1">Uncharacterized protein</fullName>
    </submittedName>
</protein>
<name>A0A0A9CEK4_ARUDO</name>
<reference evidence="1" key="1">
    <citation type="submission" date="2014-09" db="EMBL/GenBank/DDBJ databases">
        <authorList>
            <person name="Magalhaes I.L.F."/>
            <person name="Oliveira U."/>
            <person name="Santos F.R."/>
            <person name="Vidigal T.H.D.A."/>
            <person name="Brescovit A.D."/>
            <person name="Santos A.J."/>
        </authorList>
    </citation>
    <scope>NUCLEOTIDE SEQUENCE</scope>
    <source>
        <tissue evidence="1">Shoot tissue taken approximately 20 cm above the soil surface</tissue>
    </source>
</reference>